<dbReference type="AlphaFoldDB" id="A0A150K5Q7"/>
<comment type="caution">
    <text evidence="1">The sequence shown here is derived from an EMBL/GenBank/DDBJ whole genome shotgun (WGS) entry which is preliminary data.</text>
</comment>
<proteinExistence type="predicted"/>
<dbReference type="EMBL" id="LQYG01000023">
    <property type="protein sequence ID" value="KYC64889.1"/>
    <property type="molecule type" value="Genomic_DNA"/>
</dbReference>
<dbReference type="Proteomes" id="UP000075288">
    <property type="component" value="Unassembled WGS sequence"/>
</dbReference>
<dbReference type="PATRIC" id="fig|1398.26.peg.1754"/>
<evidence type="ECO:0000313" key="1">
    <source>
        <dbReference type="EMBL" id="KYC64889.1"/>
    </source>
</evidence>
<gene>
    <name evidence="1" type="ORF">B4098_0563</name>
</gene>
<name>A0A150K5Q7_HEYCO</name>
<organism evidence="1 2">
    <name type="scientific">Heyndrickxia coagulans</name>
    <name type="common">Weizmannia coagulans</name>
    <dbReference type="NCBI Taxonomy" id="1398"/>
    <lineage>
        <taxon>Bacteria</taxon>
        <taxon>Bacillati</taxon>
        <taxon>Bacillota</taxon>
        <taxon>Bacilli</taxon>
        <taxon>Bacillales</taxon>
        <taxon>Bacillaceae</taxon>
        <taxon>Heyndrickxia</taxon>
    </lineage>
</organism>
<sequence>MREESAKEKKHRHLAGAGRLYENGFFTPCVQRPSLIKTSK</sequence>
<evidence type="ECO:0000313" key="2">
    <source>
        <dbReference type="Proteomes" id="UP000075288"/>
    </source>
</evidence>
<accession>A0A150K5Q7</accession>
<reference evidence="1 2" key="1">
    <citation type="submission" date="2016-01" db="EMBL/GenBank/DDBJ databases">
        <title>Genome Sequences of Twelve Sporeforming Bacillus Species Isolated from Foods.</title>
        <authorList>
            <person name="Berendsen E.M."/>
            <person name="Wells-Bennik M.H."/>
            <person name="Krawcyk A.O."/>
            <person name="De Jong A."/>
            <person name="Holsappel S."/>
            <person name="Eijlander R.T."/>
            <person name="Kuipers O.P."/>
        </authorList>
    </citation>
    <scope>NUCLEOTIDE SEQUENCE [LARGE SCALE GENOMIC DNA]</scope>
    <source>
        <strain evidence="1 2">B4098</strain>
    </source>
</reference>
<protein>
    <submittedName>
        <fullName evidence="1">Uncharacterized protein</fullName>
    </submittedName>
</protein>